<protein>
    <submittedName>
        <fullName evidence="2">Flp pilus assembly protein TadD</fullName>
    </submittedName>
</protein>
<proteinExistence type="predicted"/>
<evidence type="ECO:0000256" key="1">
    <source>
        <dbReference type="PROSITE-ProRule" id="PRU00339"/>
    </source>
</evidence>
<evidence type="ECO:0000313" key="3">
    <source>
        <dbReference type="Proteomes" id="UP001267878"/>
    </source>
</evidence>
<sequence>MYALLLAVALNLPAPVGDMPAAPTTPIAVPAPAAPEAVMALPPQLRQRLHDEVLAKPSTPQERLDRLAHFMLDADGLGINYEEGATYSVEQTYATRTANCLSFTMLFVVLAREAGLDVQPQEIAETISWRQEAGMIYRNNHVNASVRANGRNFTVDTAGDKLIARDRPVPIDDRRLLAHYYNNLAMQQLALGTPANGLALMQRALDADPSYAALWSNAGVLRLHDGDVAGAERAYQKALGLNPEEDSALFNMVSLAHRVGDAQREAEFRRRLAKVQQKDPLHHFLQAMDFERSGDYAQAIAHYRRAIRLHAGEHRFYSALARVYLKAGNPRRAGKALLRAQALTDGATRAAYRAQLQELQRVSN</sequence>
<dbReference type="PROSITE" id="PS50005">
    <property type="entry name" value="TPR"/>
    <property type="match status" value="1"/>
</dbReference>
<dbReference type="PANTHER" id="PTHR44395">
    <property type="match status" value="1"/>
</dbReference>
<organism evidence="2 3">
    <name type="scientific">Agrilutibacter niabensis</name>
    <dbReference type="NCBI Taxonomy" id="380628"/>
    <lineage>
        <taxon>Bacteria</taxon>
        <taxon>Pseudomonadati</taxon>
        <taxon>Pseudomonadota</taxon>
        <taxon>Gammaproteobacteria</taxon>
        <taxon>Lysobacterales</taxon>
        <taxon>Lysobacteraceae</taxon>
        <taxon>Agrilutibacter</taxon>
    </lineage>
</organism>
<dbReference type="SUPFAM" id="SSF48452">
    <property type="entry name" value="TPR-like"/>
    <property type="match status" value="1"/>
</dbReference>
<dbReference type="InterPro" id="IPR019734">
    <property type="entry name" value="TPR_rpt"/>
</dbReference>
<accession>A0ABU1VLR7</accession>
<dbReference type="PANTHER" id="PTHR44395:SF1">
    <property type="entry name" value="PROTEIN O-MANNOSYL-TRANSFERASE TMTC3"/>
    <property type="match status" value="1"/>
</dbReference>
<dbReference type="Gene3D" id="1.25.40.10">
    <property type="entry name" value="Tetratricopeptide repeat domain"/>
    <property type="match status" value="2"/>
</dbReference>
<dbReference type="RefSeq" id="WP_310052337.1">
    <property type="nucleotide sequence ID" value="NZ_JAVDVW010000001.1"/>
</dbReference>
<evidence type="ECO:0000313" key="2">
    <source>
        <dbReference type="EMBL" id="MDR7098431.1"/>
    </source>
</evidence>
<dbReference type="InterPro" id="IPR011990">
    <property type="entry name" value="TPR-like_helical_dom_sf"/>
</dbReference>
<name>A0ABU1VLR7_9GAMM</name>
<reference evidence="2 3" key="1">
    <citation type="submission" date="2023-07" db="EMBL/GenBank/DDBJ databases">
        <title>Sorghum-associated microbial communities from plants grown in Nebraska, USA.</title>
        <authorList>
            <person name="Schachtman D."/>
        </authorList>
    </citation>
    <scope>NUCLEOTIDE SEQUENCE [LARGE SCALE GENOMIC DNA]</scope>
    <source>
        <strain evidence="2 3">BE187</strain>
    </source>
</reference>
<feature type="repeat" description="TPR" evidence="1">
    <location>
        <begin position="212"/>
        <end position="245"/>
    </location>
</feature>
<keyword evidence="1" id="KW-0802">TPR repeat</keyword>
<dbReference type="EMBL" id="JAVDVW010000001">
    <property type="protein sequence ID" value="MDR7098431.1"/>
    <property type="molecule type" value="Genomic_DNA"/>
</dbReference>
<dbReference type="SMART" id="SM00028">
    <property type="entry name" value="TPR"/>
    <property type="match status" value="4"/>
</dbReference>
<dbReference type="Pfam" id="PF13432">
    <property type="entry name" value="TPR_16"/>
    <property type="match status" value="2"/>
</dbReference>
<gene>
    <name evidence="2" type="ORF">J2X04_000778</name>
</gene>
<keyword evidence="3" id="KW-1185">Reference proteome</keyword>
<comment type="caution">
    <text evidence="2">The sequence shown here is derived from an EMBL/GenBank/DDBJ whole genome shotgun (WGS) entry which is preliminary data.</text>
</comment>
<dbReference type="Proteomes" id="UP001267878">
    <property type="component" value="Unassembled WGS sequence"/>
</dbReference>